<proteinExistence type="predicted"/>
<feature type="coiled-coil region" evidence="1">
    <location>
        <begin position="172"/>
        <end position="199"/>
    </location>
</feature>
<reference evidence="3 4" key="1">
    <citation type="submission" date="2016-09" db="EMBL/GenBank/DDBJ databases">
        <title>The draft genome of Dichanthelium oligosanthes: A C3 panicoid grass species.</title>
        <authorList>
            <person name="Studer A.J."/>
            <person name="Schnable J.C."/>
            <person name="Brutnell T.P."/>
        </authorList>
    </citation>
    <scope>NUCLEOTIDE SEQUENCE [LARGE SCALE GENOMIC DNA]</scope>
    <source>
        <strain evidence="4">cv. Kellogg 1175</strain>
        <tissue evidence="3">Leaf</tissue>
    </source>
</reference>
<evidence type="ECO:0000256" key="1">
    <source>
        <dbReference type="SAM" id="Coils"/>
    </source>
</evidence>
<sequence>MEGTGVLSPAPSARCSTSVSPPRPLRLPAGPPLPPRAEPRLPPLASSPSLLPATPPLSAAAPHRSAIFAAADGLEHEDGERLAGAAGSGLPELPSSPPHHRHITHSADGRAHALLLAPPLALAAVSRAPHLPPSQLLLFLRRLRCLPEDRMRDEMPCLAMRLPLPPDDEAALAREAHDVAAAEAEAEEAARRDAELAARRTPNRDHRGGAAAAWTWRRLL</sequence>
<comment type="caution">
    <text evidence="3">The sequence shown here is derived from an EMBL/GenBank/DDBJ whole genome shotgun (WGS) entry which is preliminary data.</text>
</comment>
<keyword evidence="1" id="KW-0175">Coiled coil</keyword>
<protein>
    <submittedName>
        <fullName evidence="3">Uncharacterized protein</fullName>
    </submittedName>
</protein>
<feature type="compositionally biased region" description="Low complexity" evidence="2">
    <location>
        <begin position="43"/>
        <end position="58"/>
    </location>
</feature>
<evidence type="ECO:0000313" key="3">
    <source>
        <dbReference type="EMBL" id="OEL15302.1"/>
    </source>
</evidence>
<dbReference type="EMBL" id="LWDX02067292">
    <property type="protein sequence ID" value="OEL15302.1"/>
    <property type="molecule type" value="Genomic_DNA"/>
</dbReference>
<name>A0A1E5UQY2_9POAL</name>
<feature type="compositionally biased region" description="Pro residues" evidence="2">
    <location>
        <begin position="21"/>
        <end position="42"/>
    </location>
</feature>
<feature type="region of interest" description="Disordered" evidence="2">
    <location>
        <begin position="1"/>
        <end position="58"/>
    </location>
</feature>
<feature type="region of interest" description="Disordered" evidence="2">
    <location>
        <begin position="78"/>
        <end position="104"/>
    </location>
</feature>
<evidence type="ECO:0000313" key="4">
    <source>
        <dbReference type="Proteomes" id="UP000095767"/>
    </source>
</evidence>
<organism evidence="3 4">
    <name type="scientific">Dichanthelium oligosanthes</name>
    <dbReference type="NCBI Taxonomy" id="888268"/>
    <lineage>
        <taxon>Eukaryota</taxon>
        <taxon>Viridiplantae</taxon>
        <taxon>Streptophyta</taxon>
        <taxon>Embryophyta</taxon>
        <taxon>Tracheophyta</taxon>
        <taxon>Spermatophyta</taxon>
        <taxon>Magnoliopsida</taxon>
        <taxon>Liliopsida</taxon>
        <taxon>Poales</taxon>
        <taxon>Poaceae</taxon>
        <taxon>PACMAD clade</taxon>
        <taxon>Panicoideae</taxon>
        <taxon>Panicodae</taxon>
        <taxon>Paniceae</taxon>
        <taxon>Dichantheliinae</taxon>
        <taxon>Dichanthelium</taxon>
    </lineage>
</organism>
<accession>A0A1E5UQY2</accession>
<evidence type="ECO:0000256" key="2">
    <source>
        <dbReference type="SAM" id="MobiDB-lite"/>
    </source>
</evidence>
<keyword evidence="4" id="KW-1185">Reference proteome</keyword>
<dbReference type="Proteomes" id="UP000095767">
    <property type="component" value="Unassembled WGS sequence"/>
</dbReference>
<dbReference type="AlphaFoldDB" id="A0A1E5UQY2"/>
<gene>
    <name evidence="3" type="ORF">BAE44_0023681</name>
</gene>